<protein>
    <recommendedName>
        <fullName evidence="8">Pseudouridine synthase I TruA alpha/beta domain-containing protein</fullName>
    </recommendedName>
</protein>
<dbReference type="GO" id="GO:0005634">
    <property type="term" value="C:nucleus"/>
    <property type="evidence" value="ECO:0007669"/>
    <property type="project" value="TreeGrafter"/>
</dbReference>
<evidence type="ECO:0000256" key="6">
    <source>
        <dbReference type="PIRSR" id="PIRSR641708-2"/>
    </source>
</evidence>
<dbReference type="InterPro" id="IPR020097">
    <property type="entry name" value="PsdUridine_synth_TruA_a/b_dom"/>
</dbReference>
<evidence type="ECO:0000256" key="5">
    <source>
        <dbReference type="PIRSR" id="PIRSR641708-1"/>
    </source>
</evidence>
<dbReference type="AlphaFoldDB" id="A0AAD1XFI3"/>
<dbReference type="PANTHER" id="PTHR11142">
    <property type="entry name" value="PSEUDOURIDYLATE SYNTHASE"/>
    <property type="match status" value="1"/>
</dbReference>
<dbReference type="InterPro" id="IPR041708">
    <property type="entry name" value="PUS1/PUS2-like"/>
</dbReference>
<comment type="similarity">
    <text evidence="1">Belongs to the tRNA pseudouridine synthase TruA family.</text>
</comment>
<dbReference type="Gene3D" id="3.30.70.660">
    <property type="entry name" value="Pseudouridine synthase I, catalytic domain, C-terminal subdomain"/>
    <property type="match status" value="1"/>
</dbReference>
<feature type="domain" description="Pseudouridine synthase I TruA alpha/beta" evidence="8">
    <location>
        <begin position="274"/>
        <end position="378"/>
    </location>
</feature>
<sequence>MESTEPKAVDPPIEKQEISKEPQEQQKEDQQKPQEISADPQDTTDSKKDKNKKEMYERFEKTKYIPPDPEREEERKHQKKNPKRKTVMIVGYNGADFCGSQKQSEDGIRTVESDLEKALFEAGMIDYRNYGDLKKIRWTRATRTDKRVHALQNCFSGKLLIDQDKELKDLAEEVNAKLCPEIRIFGFLPGLGGFDAKHAASFREYEYYMPTFMLSSDINIKYTVPEDQPIQDIDPDNPRCIKRVKVNVDSSCLEEMYEYRLPDAKKKILEGLLSKFEGTHKYHNYTKQMKSKDKNSQRYIMQVKVLDYRVYDGIEFARVFLQGQSFLYNQIRKMMGAVFMVMHYGISEKFIENSLKDNQINVPTAPGEGLMLNRVAFDRYNKYQRELKAPILPFEHKKEEMEEFRVGLVKFICSTEKNTNCFTKWLGWMHEARSNFISI</sequence>
<dbReference type="GO" id="GO:0003723">
    <property type="term" value="F:RNA binding"/>
    <property type="evidence" value="ECO:0007669"/>
    <property type="project" value="InterPro"/>
</dbReference>
<dbReference type="Proteomes" id="UP001295684">
    <property type="component" value="Unassembled WGS sequence"/>
</dbReference>
<dbReference type="InterPro" id="IPR001406">
    <property type="entry name" value="PsdUridine_synth_TruA"/>
</dbReference>
<keyword evidence="2" id="KW-0819">tRNA processing</keyword>
<dbReference type="SUPFAM" id="SSF55120">
    <property type="entry name" value="Pseudouridine synthase"/>
    <property type="match status" value="1"/>
</dbReference>
<evidence type="ECO:0000256" key="4">
    <source>
        <dbReference type="ARBA" id="ARBA00036943"/>
    </source>
</evidence>
<evidence type="ECO:0000256" key="7">
    <source>
        <dbReference type="SAM" id="MobiDB-lite"/>
    </source>
</evidence>
<proteinExistence type="inferred from homology"/>
<evidence type="ECO:0000256" key="1">
    <source>
        <dbReference type="ARBA" id="ARBA00009375"/>
    </source>
</evidence>
<dbReference type="Gene3D" id="3.30.70.580">
    <property type="entry name" value="Pseudouridine synthase I, catalytic domain, N-terminal subdomain"/>
    <property type="match status" value="1"/>
</dbReference>
<keyword evidence="10" id="KW-1185">Reference proteome</keyword>
<dbReference type="InterPro" id="IPR020103">
    <property type="entry name" value="PsdUridine_synth_cat_dom_sf"/>
</dbReference>
<dbReference type="Pfam" id="PF01416">
    <property type="entry name" value="PseudoU_synth_1"/>
    <property type="match status" value="1"/>
</dbReference>
<dbReference type="EMBL" id="CAMPGE010010658">
    <property type="protein sequence ID" value="CAI2369506.1"/>
    <property type="molecule type" value="Genomic_DNA"/>
</dbReference>
<dbReference type="InterPro" id="IPR020094">
    <property type="entry name" value="TruA/RsuA/RluB/E/F_N"/>
</dbReference>
<comment type="caution">
    <text evidence="9">The sequence shown here is derived from an EMBL/GenBank/DDBJ whole genome shotgun (WGS) entry which is preliminary data.</text>
</comment>
<feature type="compositionally biased region" description="Basic and acidic residues" evidence="7">
    <location>
        <begin position="1"/>
        <end position="32"/>
    </location>
</feature>
<dbReference type="PANTHER" id="PTHR11142:SF9">
    <property type="entry name" value="TRNA PSEUDOURIDINE SYNTHASE-RELATED"/>
    <property type="match status" value="1"/>
</dbReference>
<evidence type="ECO:0000313" key="10">
    <source>
        <dbReference type="Proteomes" id="UP001295684"/>
    </source>
</evidence>
<dbReference type="FunFam" id="3.30.70.580:FF:000002">
    <property type="entry name" value="tRNA pseudouridine synthase"/>
    <property type="match status" value="1"/>
</dbReference>
<feature type="compositionally biased region" description="Basic and acidic residues" evidence="7">
    <location>
        <begin position="44"/>
        <end position="76"/>
    </location>
</feature>
<evidence type="ECO:0000256" key="2">
    <source>
        <dbReference type="ARBA" id="ARBA00022694"/>
    </source>
</evidence>
<dbReference type="GO" id="GO:0009982">
    <property type="term" value="F:pseudouridine synthase activity"/>
    <property type="evidence" value="ECO:0007669"/>
    <property type="project" value="InterPro"/>
</dbReference>
<accession>A0AAD1XFI3</accession>
<evidence type="ECO:0000313" key="9">
    <source>
        <dbReference type="EMBL" id="CAI2369506.1"/>
    </source>
</evidence>
<feature type="binding site" evidence="6">
    <location>
        <position position="205"/>
    </location>
    <ligand>
        <name>substrate</name>
    </ligand>
</feature>
<gene>
    <name evidence="9" type="ORF">ECRASSUSDP1_LOCUS10807</name>
</gene>
<dbReference type="CDD" id="cd02568">
    <property type="entry name" value="PseudoU_synth_PUS1_PUS2"/>
    <property type="match status" value="1"/>
</dbReference>
<dbReference type="GO" id="GO:1990481">
    <property type="term" value="P:mRNA pseudouridine synthesis"/>
    <property type="evidence" value="ECO:0007669"/>
    <property type="project" value="TreeGrafter"/>
</dbReference>
<reference evidence="9" key="1">
    <citation type="submission" date="2023-07" db="EMBL/GenBank/DDBJ databases">
        <authorList>
            <consortium name="AG Swart"/>
            <person name="Singh M."/>
            <person name="Singh A."/>
            <person name="Seah K."/>
            <person name="Emmerich C."/>
        </authorList>
    </citation>
    <scope>NUCLEOTIDE SEQUENCE</scope>
    <source>
        <strain evidence="9">DP1</strain>
    </source>
</reference>
<evidence type="ECO:0000256" key="3">
    <source>
        <dbReference type="ARBA" id="ARBA00023235"/>
    </source>
</evidence>
<feature type="active site" description="Nucleophile" evidence="5">
    <location>
        <position position="145"/>
    </location>
</feature>
<name>A0AAD1XFI3_EUPCR</name>
<keyword evidence="3" id="KW-0413">Isomerase</keyword>
<evidence type="ECO:0000259" key="8">
    <source>
        <dbReference type="Pfam" id="PF01416"/>
    </source>
</evidence>
<comment type="catalytic activity">
    <reaction evidence="4">
        <text>a uridine in tRNA = a pseudouridine in tRNA</text>
        <dbReference type="Rhea" id="RHEA:54572"/>
        <dbReference type="Rhea" id="RHEA-COMP:13339"/>
        <dbReference type="Rhea" id="RHEA-COMP:13934"/>
        <dbReference type="ChEBI" id="CHEBI:65314"/>
        <dbReference type="ChEBI" id="CHEBI:65315"/>
    </reaction>
</comment>
<dbReference type="InterPro" id="IPR020095">
    <property type="entry name" value="PsdUridine_synth_TruA_C"/>
</dbReference>
<dbReference type="GO" id="GO:0031119">
    <property type="term" value="P:tRNA pseudouridine synthesis"/>
    <property type="evidence" value="ECO:0007669"/>
    <property type="project" value="InterPro"/>
</dbReference>
<feature type="region of interest" description="Disordered" evidence="7">
    <location>
        <begin position="1"/>
        <end position="85"/>
    </location>
</feature>
<organism evidence="9 10">
    <name type="scientific">Euplotes crassus</name>
    <dbReference type="NCBI Taxonomy" id="5936"/>
    <lineage>
        <taxon>Eukaryota</taxon>
        <taxon>Sar</taxon>
        <taxon>Alveolata</taxon>
        <taxon>Ciliophora</taxon>
        <taxon>Intramacronucleata</taxon>
        <taxon>Spirotrichea</taxon>
        <taxon>Hypotrichia</taxon>
        <taxon>Euplotida</taxon>
        <taxon>Euplotidae</taxon>
        <taxon>Moneuplotes</taxon>
    </lineage>
</organism>